<evidence type="ECO:0000313" key="2">
    <source>
        <dbReference type="Proteomes" id="UP001172457"/>
    </source>
</evidence>
<organism evidence="1 2">
    <name type="scientific">Centaurea solstitialis</name>
    <name type="common">yellow star-thistle</name>
    <dbReference type="NCBI Taxonomy" id="347529"/>
    <lineage>
        <taxon>Eukaryota</taxon>
        <taxon>Viridiplantae</taxon>
        <taxon>Streptophyta</taxon>
        <taxon>Embryophyta</taxon>
        <taxon>Tracheophyta</taxon>
        <taxon>Spermatophyta</taxon>
        <taxon>Magnoliopsida</taxon>
        <taxon>eudicotyledons</taxon>
        <taxon>Gunneridae</taxon>
        <taxon>Pentapetalae</taxon>
        <taxon>asterids</taxon>
        <taxon>campanulids</taxon>
        <taxon>Asterales</taxon>
        <taxon>Asteraceae</taxon>
        <taxon>Carduoideae</taxon>
        <taxon>Cardueae</taxon>
        <taxon>Centaureinae</taxon>
        <taxon>Centaurea</taxon>
    </lineage>
</organism>
<sequence length="104" mass="11949">MPENCSHVILSTCSFVLDRQLSSPSLRTSFKKAHSKPDRYFCHTKSSAANESAHVPIDDVQVDERLSYEERPIAVLERKTKSLGNKDIGLVKVQWEHHKRSEWT</sequence>
<name>A0AA38TU65_9ASTR</name>
<keyword evidence="2" id="KW-1185">Reference proteome</keyword>
<dbReference type="PANTHER" id="PTHR46148">
    <property type="entry name" value="CHROMO DOMAIN-CONTAINING PROTEIN"/>
    <property type="match status" value="1"/>
</dbReference>
<comment type="caution">
    <text evidence="1">The sequence shown here is derived from an EMBL/GenBank/DDBJ whole genome shotgun (WGS) entry which is preliminary data.</text>
</comment>
<gene>
    <name evidence="1" type="ORF">OSB04_012296</name>
</gene>
<evidence type="ECO:0008006" key="3">
    <source>
        <dbReference type="Google" id="ProtNLM"/>
    </source>
</evidence>
<protein>
    <recommendedName>
        <fullName evidence="3">Chromo domain-containing protein</fullName>
    </recommendedName>
</protein>
<reference evidence="1" key="1">
    <citation type="submission" date="2023-03" db="EMBL/GenBank/DDBJ databases">
        <title>Chromosome-scale reference genome and RAD-based genetic map of yellow starthistle (Centaurea solstitialis) reveal putative structural variation and QTLs associated with invader traits.</title>
        <authorList>
            <person name="Reatini B."/>
            <person name="Cang F.A."/>
            <person name="Jiang Q."/>
            <person name="Mckibben M.T.W."/>
            <person name="Barker M.S."/>
            <person name="Rieseberg L.H."/>
            <person name="Dlugosch K.M."/>
        </authorList>
    </citation>
    <scope>NUCLEOTIDE SEQUENCE</scope>
    <source>
        <strain evidence="1">CAN-66</strain>
        <tissue evidence="1">Leaf</tissue>
    </source>
</reference>
<dbReference type="Proteomes" id="UP001172457">
    <property type="component" value="Chromosome 3"/>
</dbReference>
<dbReference type="AlphaFoldDB" id="A0AA38TU65"/>
<evidence type="ECO:0000313" key="1">
    <source>
        <dbReference type="EMBL" id="KAJ9557682.1"/>
    </source>
</evidence>
<accession>A0AA38TU65</accession>
<dbReference type="PANTHER" id="PTHR46148:SF57">
    <property type="entry name" value="OS12G0499874 PROTEIN"/>
    <property type="match status" value="1"/>
</dbReference>
<proteinExistence type="predicted"/>
<dbReference type="EMBL" id="JARYMX010000003">
    <property type="protein sequence ID" value="KAJ9557682.1"/>
    <property type="molecule type" value="Genomic_DNA"/>
</dbReference>